<keyword evidence="1" id="KW-0418">Kinase</keyword>
<dbReference type="EMBL" id="JACCBU010000001">
    <property type="protein sequence ID" value="NYE74373.1"/>
    <property type="molecule type" value="Genomic_DNA"/>
</dbReference>
<dbReference type="RefSeq" id="WP_179756627.1">
    <property type="nucleotide sequence ID" value="NZ_JACCBU010000001.1"/>
</dbReference>
<keyword evidence="1" id="KW-0808">Transferase</keyword>
<dbReference type="GO" id="GO:0019748">
    <property type="term" value="P:secondary metabolic process"/>
    <property type="evidence" value="ECO:0007669"/>
    <property type="project" value="InterPro"/>
</dbReference>
<dbReference type="AlphaFoldDB" id="A0A7Y9ICG3"/>
<dbReference type="EC" id="2.7.1.72" evidence="1"/>
<dbReference type="Proteomes" id="UP000569914">
    <property type="component" value="Unassembled WGS sequence"/>
</dbReference>
<comment type="caution">
    <text evidence="1">The sequence shown here is derived from an EMBL/GenBank/DDBJ whole genome shotgun (WGS) entry which is preliminary data.</text>
</comment>
<dbReference type="InterPro" id="IPR011009">
    <property type="entry name" value="Kinase-like_dom_sf"/>
</dbReference>
<dbReference type="GO" id="GO:0050300">
    <property type="term" value="F:aminoglycoside 6-kinase activity"/>
    <property type="evidence" value="ECO:0007669"/>
    <property type="project" value="UniProtKB-EC"/>
</dbReference>
<evidence type="ECO:0000313" key="1">
    <source>
        <dbReference type="EMBL" id="NYE74373.1"/>
    </source>
</evidence>
<protein>
    <submittedName>
        <fullName evidence="1">Streptomycin 6-kinase</fullName>
        <ecNumber evidence="1">2.7.1.72</ecNumber>
    </submittedName>
</protein>
<reference evidence="1 2" key="1">
    <citation type="submission" date="2020-07" db="EMBL/GenBank/DDBJ databases">
        <title>Sequencing the genomes of 1000 actinobacteria strains.</title>
        <authorList>
            <person name="Klenk H.-P."/>
        </authorList>
    </citation>
    <scope>NUCLEOTIDE SEQUENCE [LARGE SCALE GENOMIC DNA]</scope>
    <source>
        <strain evidence="1 2">DSM 22083</strain>
    </source>
</reference>
<dbReference type="Gene3D" id="3.90.1200.10">
    <property type="match status" value="1"/>
</dbReference>
<gene>
    <name evidence="1" type="ORF">BKA15_005702</name>
</gene>
<accession>A0A7Y9ICG3</accession>
<dbReference type="InterPro" id="IPR006748">
    <property type="entry name" value="NH2Glyco/OHUrea_AB-resist_kin"/>
</dbReference>
<dbReference type="SUPFAM" id="SSF56112">
    <property type="entry name" value="Protein kinase-like (PK-like)"/>
    <property type="match status" value="1"/>
</dbReference>
<sequence>MTGSDADLGRPPWELPETYREQVAAMPGSADWLPTLRDIAARYAERWGLSPDGPAMHGWISPAWPVVDSHQHKAVLKITPPVSWIDGEAAALEAWSKQDHRDGEPRMIIPAAVAPEDRVVLLPRLDPTRSLEDHPDVDEAVEIIGRILASIAGTPPVPGPGTLAAELDQIADGLADDGPVPADQLDRARRAIAELRDHLGTTRQTLLHNDLHFANVLHARPGDKPAWFGIDPFPLIGIGEWEAIPLLRNRWPAAAASGDPDRSLRRRVDQLCEITGYDAELVRRCAQIVAVSNLHWILPDRRDHLHASAYLIMAGW</sequence>
<organism evidence="1 2">
    <name type="scientific">Microlunatus parietis</name>
    <dbReference type="NCBI Taxonomy" id="682979"/>
    <lineage>
        <taxon>Bacteria</taxon>
        <taxon>Bacillati</taxon>
        <taxon>Actinomycetota</taxon>
        <taxon>Actinomycetes</taxon>
        <taxon>Propionibacteriales</taxon>
        <taxon>Propionibacteriaceae</taxon>
        <taxon>Microlunatus</taxon>
    </lineage>
</organism>
<name>A0A7Y9ICG3_9ACTN</name>
<evidence type="ECO:0000313" key="2">
    <source>
        <dbReference type="Proteomes" id="UP000569914"/>
    </source>
</evidence>
<proteinExistence type="predicted"/>
<keyword evidence="2" id="KW-1185">Reference proteome</keyword>
<dbReference type="Pfam" id="PF04655">
    <property type="entry name" value="APH_6_hur"/>
    <property type="match status" value="1"/>
</dbReference>